<protein>
    <recommendedName>
        <fullName evidence="4">Collagen-like protein</fullName>
    </recommendedName>
</protein>
<evidence type="ECO:0008006" key="4">
    <source>
        <dbReference type="Google" id="ProtNLM"/>
    </source>
</evidence>
<dbReference type="Proteomes" id="UP000253094">
    <property type="component" value="Unassembled WGS sequence"/>
</dbReference>
<dbReference type="InterPro" id="IPR008160">
    <property type="entry name" value="Collagen"/>
</dbReference>
<gene>
    <name evidence="2" type="ORF">DQ384_38250</name>
</gene>
<dbReference type="RefSeq" id="WP_114033779.1">
    <property type="nucleotide sequence ID" value="NZ_QOIL01000034.1"/>
</dbReference>
<dbReference type="OrthoDB" id="4227103at2"/>
<accession>A0A367EM30</accession>
<feature type="region of interest" description="Disordered" evidence="1">
    <location>
        <begin position="206"/>
        <end position="257"/>
    </location>
</feature>
<name>A0A367EM30_9ACTN</name>
<comment type="caution">
    <text evidence="2">The sequence shown here is derived from an EMBL/GenBank/DDBJ whole genome shotgun (WGS) entry which is preliminary data.</text>
</comment>
<keyword evidence="3" id="KW-1185">Reference proteome</keyword>
<sequence>MTVVHGTITAPGAGTPRGASVVITLVDLEGRPVAGFDQAADAEVLGMASVQVAAGGTWALPLTPTAHITSPRGDTLYHVQERVLTGVGASYYIVVPDSGTPWAGDLRVPLPGAAGQELAGFLPLGGGALSGPLLLQDGFPAASQAYVAANGGGGGGGHTPQLYSGTNAPSTLRVDGDLYLRTSNGDLYQQQAGAWVLAGNLRGPQGATGPAGAAGAQGPTGPTGPTGATGAQGPKGDPGEQGPAGPPGAGGGALATADTGYIDTGNITVGTAWTQLGPERTVAAATGDVLVLDPDLMANNAGSDLQLEAATRVSGTDTGWWSTGTTSSRWPGGIGTWYVPTGDFTGPRGGERYTVQPGDVTGGQVTVRLYGRVGAGSRTVFANATYALRWTLTNLG</sequence>
<feature type="compositionally biased region" description="Low complexity" evidence="1">
    <location>
        <begin position="206"/>
        <end position="234"/>
    </location>
</feature>
<evidence type="ECO:0000313" key="2">
    <source>
        <dbReference type="EMBL" id="RCG19124.1"/>
    </source>
</evidence>
<dbReference type="AlphaFoldDB" id="A0A367EM30"/>
<evidence type="ECO:0000313" key="3">
    <source>
        <dbReference type="Proteomes" id="UP000253094"/>
    </source>
</evidence>
<organism evidence="2 3">
    <name type="scientific">Sphaerisporangium album</name>
    <dbReference type="NCBI Taxonomy" id="509200"/>
    <lineage>
        <taxon>Bacteria</taxon>
        <taxon>Bacillati</taxon>
        <taxon>Actinomycetota</taxon>
        <taxon>Actinomycetes</taxon>
        <taxon>Streptosporangiales</taxon>
        <taxon>Streptosporangiaceae</taxon>
        <taxon>Sphaerisporangium</taxon>
    </lineage>
</organism>
<dbReference type="EMBL" id="QOIL01000034">
    <property type="protein sequence ID" value="RCG19124.1"/>
    <property type="molecule type" value="Genomic_DNA"/>
</dbReference>
<dbReference type="Pfam" id="PF01391">
    <property type="entry name" value="Collagen"/>
    <property type="match status" value="1"/>
</dbReference>
<reference evidence="2 3" key="1">
    <citation type="submission" date="2018-06" db="EMBL/GenBank/DDBJ databases">
        <title>Sphaerisporangium craniellae sp. nov., isolated from a marine sponge in the South China Sea.</title>
        <authorList>
            <person name="Li L."/>
        </authorList>
    </citation>
    <scope>NUCLEOTIDE SEQUENCE [LARGE SCALE GENOMIC DNA]</scope>
    <source>
        <strain evidence="2 3">CCTCC AA 208026</strain>
    </source>
</reference>
<evidence type="ECO:0000256" key="1">
    <source>
        <dbReference type="SAM" id="MobiDB-lite"/>
    </source>
</evidence>
<proteinExistence type="predicted"/>